<name>A0ABT0TXJ1_9BACT</name>
<dbReference type="RefSeq" id="WP_250926975.1">
    <property type="nucleotide sequence ID" value="NZ_JAMQBK010000008.1"/>
</dbReference>
<evidence type="ECO:0000256" key="1">
    <source>
        <dbReference type="SAM" id="MobiDB-lite"/>
    </source>
</evidence>
<comment type="caution">
    <text evidence="2">The sequence shown here is derived from an EMBL/GenBank/DDBJ whole genome shotgun (WGS) entry which is preliminary data.</text>
</comment>
<feature type="compositionally biased region" description="Basic residues" evidence="1">
    <location>
        <begin position="259"/>
        <end position="268"/>
    </location>
</feature>
<feature type="compositionally biased region" description="Polar residues" evidence="1">
    <location>
        <begin position="208"/>
        <end position="237"/>
    </location>
</feature>
<sequence>MRNLTIGALIIIGGTVAALPFRRAPVESGPEHNDSLLATGPSSDLAITGESITFEQLFVNPESDPGSANNHGQPNQPMTLASQAFAPNVPRGIPSDAVARPRRDLRVPLTYDDLAVPLSTPHFTDGRFDALATHQDSRAQRNAPAAYPSFDTIANRGSDPNAISRGYEAMRITAGAGPQANQRRAPWEMASDLPQSILADASERAYTGSPTSESPATVATPAPSTRPQFAPQPTSVQGRLASEARPRESQPEVTAQQSRIRHWIRQPE</sequence>
<evidence type="ECO:0000313" key="3">
    <source>
        <dbReference type="Proteomes" id="UP001202961"/>
    </source>
</evidence>
<dbReference type="EMBL" id="JAMQBK010000008">
    <property type="protein sequence ID" value="MCM2369300.1"/>
    <property type="molecule type" value="Genomic_DNA"/>
</dbReference>
<feature type="region of interest" description="Disordered" evidence="1">
    <location>
        <begin position="204"/>
        <end position="268"/>
    </location>
</feature>
<dbReference type="Proteomes" id="UP001202961">
    <property type="component" value="Unassembled WGS sequence"/>
</dbReference>
<evidence type="ECO:0000313" key="2">
    <source>
        <dbReference type="EMBL" id="MCM2369300.1"/>
    </source>
</evidence>
<gene>
    <name evidence="2" type="ORF">NB063_01565</name>
</gene>
<reference evidence="2 3" key="1">
    <citation type="journal article" date="2022" name="Syst. Appl. Microbiol.">
        <title>Rhodopirellula aestuarii sp. nov., a novel member of the genus Rhodopirellula isolated from brackish sediments collected in the Tagus River estuary, Portugal.</title>
        <authorList>
            <person name="Vitorino I.R."/>
            <person name="Klimek D."/>
            <person name="Calusinska M."/>
            <person name="Lobo-da-Cunha A."/>
            <person name="Vasconcelos V."/>
            <person name="Lage O.M."/>
        </authorList>
    </citation>
    <scope>NUCLEOTIDE SEQUENCE [LARGE SCALE GENOMIC DNA]</scope>
    <source>
        <strain evidence="2 3">ICT_H3.1</strain>
    </source>
</reference>
<proteinExistence type="predicted"/>
<keyword evidence="3" id="KW-1185">Reference proteome</keyword>
<accession>A0ABT0TXJ1</accession>
<protein>
    <submittedName>
        <fullName evidence="2">Uncharacterized protein</fullName>
    </submittedName>
</protein>
<organism evidence="2 3">
    <name type="scientific">Aporhodopirellula aestuarii</name>
    <dbReference type="NCBI Taxonomy" id="2950107"/>
    <lineage>
        <taxon>Bacteria</taxon>
        <taxon>Pseudomonadati</taxon>
        <taxon>Planctomycetota</taxon>
        <taxon>Planctomycetia</taxon>
        <taxon>Pirellulales</taxon>
        <taxon>Pirellulaceae</taxon>
        <taxon>Aporhodopirellula</taxon>
    </lineage>
</organism>